<organism evidence="3 4">
    <name type="scientific">Smittium simulii</name>
    <dbReference type="NCBI Taxonomy" id="133385"/>
    <lineage>
        <taxon>Eukaryota</taxon>
        <taxon>Fungi</taxon>
        <taxon>Fungi incertae sedis</taxon>
        <taxon>Zoopagomycota</taxon>
        <taxon>Kickxellomycotina</taxon>
        <taxon>Harpellomycetes</taxon>
        <taxon>Harpellales</taxon>
        <taxon>Legeriomycetaceae</taxon>
        <taxon>Smittium</taxon>
    </lineage>
</organism>
<comment type="caution">
    <text evidence="3">The sequence shown here is derived from an EMBL/GenBank/DDBJ whole genome shotgun (WGS) entry which is preliminary data.</text>
</comment>
<dbReference type="Proteomes" id="UP000245383">
    <property type="component" value="Unassembled WGS sequence"/>
</dbReference>
<sequence>MFWNQSQEKVQKIINTNNDADKKNLRHSSVDFSSLPKIHLFRTASDSKKNKHTSPSPTSPLLLPEMTSSNDLSSKSPTTAEYNQNNKLPVSPNHIQDFETRKSLQEVFNEKQNPQPSNGFDLTQNSSQFETGQNILNEYTDNSLNLDSHIETDDQNHNSPNEYTDTSLNIVSHIETDDQNHNNTNEYTDNSLNIDSHVETDDQKSNNINEYTDTSLNIVSHIDTDDQNHNNTNEFSETNIKSFDHKPNNHSLNLTSQNIDTEMLKSIDSSINNSRQSISLETKHFENSSSFDIKQNTSNFDQNQTLNRLDSINSSNETYTNVQSQTPAQEASKVYTTEHPLLIDSIERYSGQTDSNDLQYDYNDIHNPLDDDDSVKSDGAESIENINLSESFSKINLVNNDDSFKSHKRSFNEIITPFKNSSSLLGSANTTVSSPMRAPPPFKKLMSQLNSDKKITDLKYEPQQEITLHDFNNQKTLNSNISILPIYQESETSTRKNSALSKDITQTLDDDSNKKLSLDLVGNLGQAADNDVSMKILLTPESNKNLMSMFDPYASISEAFRVSTPDLYKHKADQKLASLIPLPDSPEKNLITSNKKNLKPTITTDTNLLVPVTPSSTQWSESNINWESPTVHKLYKDSDIEKQNIELENKQKELELETLRHQMEQLLKQKDQEIENFVDEFEKQKQEYKKMAQVATEKLEAELVDYKIELEKGKNLTREILEKNDFLSLKLDTIKLDCEQKFKLKEIAVNEDYQKKLNSQQKEYEEKIQEIQKANEKKNLDLEHDYKDFEQQLREIEEGSSRDIANLKIQLENEKKELESVQREYQEYIVLSSNYMDSRDKENEGLTKVIASVTLENHQYNEKLTELSDELVREQENSKKLQESLNETQNKNKTIISEKETLEKDLNVAVERENLIVNHFKEQIEKDNEKINSLTDNCAKLDQENEYLKTQLARLEFSLKKSNKEISNLKEENIDLNRMYSNLEQMVSNRR</sequence>
<feature type="region of interest" description="Disordered" evidence="2">
    <location>
        <begin position="43"/>
        <end position="93"/>
    </location>
</feature>
<proteinExistence type="predicted"/>
<evidence type="ECO:0000313" key="4">
    <source>
        <dbReference type="Proteomes" id="UP000245383"/>
    </source>
</evidence>
<name>A0A2T9YAE3_9FUNG</name>
<feature type="region of interest" description="Disordered" evidence="2">
    <location>
        <begin position="225"/>
        <end position="254"/>
    </location>
</feature>
<feature type="compositionally biased region" description="Polar residues" evidence="2">
    <location>
        <begin position="70"/>
        <end position="88"/>
    </location>
</feature>
<keyword evidence="4" id="KW-1185">Reference proteome</keyword>
<dbReference type="STRING" id="133385.A0A2T9YAE3"/>
<evidence type="ECO:0000256" key="1">
    <source>
        <dbReference type="SAM" id="Coils"/>
    </source>
</evidence>
<evidence type="ECO:0008006" key="5">
    <source>
        <dbReference type="Google" id="ProtNLM"/>
    </source>
</evidence>
<feature type="compositionally biased region" description="Polar residues" evidence="2">
    <location>
        <begin position="229"/>
        <end position="241"/>
    </location>
</feature>
<dbReference type="EMBL" id="MBFR01000326">
    <property type="protein sequence ID" value="PVU89279.1"/>
    <property type="molecule type" value="Genomic_DNA"/>
</dbReference>
<feature type="coiled-coil region" evidence="1">
    <location>
        <begin position="750"/>
        <end position="986"/>
    </location>
</feature>
<accession>A0A2T9YAE3</accession>
<keyword evidence="1" id="KW-0175">Coiled coil</keyword>
<dbReference type="OrthoDB" id="5567429at2759"/>
<reference evidence="3 4" key="1">
    <citation type="journal article" date="2018" name="MBio">
        <title>Comparative Genomics Reveals the Core Gene Toolbox for the Fungus-Insect Symbiosis.</title>
        <authorList>
            <person name="Wang Y."/>
            <person name="Stata M."/>
            <person name="Wang W."/>
            <person name="Stajich J.E."/>
            <person name="White M.M."/>
            <person name="Moncalvo J.M."/>
        </authorList>
    </citation>
    <scope>NUCLEOTIDE SEQUENCE [LARGE SCALE GENOMIC DNA]</scope>
    <source>
        <strain evidence="3 4">SWE-8-4</strain>
    </source>
</reference>
<feature type="compositionally biased region" description="Low complexity" evidence="2">
    <location>
        <begin position="53"/>
        <end position="69"/>
    </location>
</feature>
<evidence type="ECO:0000313" key="3">
    <source>
        <dbReference type="EMBL" id="PVU89279.1"/>
    </source>
</evidence>
<feature type="coiled-coil region" evidence="1">
    <location>
        <begin position="635"/>
        <end position="716"/>
    </location>
</feature>
<gene>
    <name evidence="3" type="ORF">BB561_005451</name>
</gene>
<dbReference type="AlphaFoldDB" id="A0A2T9YAE3"/>
<protein>
    <recommendedName>
        <fullName evidence="5">Transforming acidic coiled-coil-containing protein C-terminal domain-containing protein</fullName>
    </recommendedName>
</protein>
<evidence type="ECO:0000256" key="2">
    <source>
        <dbReference type="SAM" id="MobiDB-lite"/>
    </source>
</evidence>